<dbReference type="Gene3D" id="2.10.50.10">
    <property type="entry name" value="Tumor Necrosis Factor Receptor, subunit A, domain 2"/>
    <property type="match status" value="1"/>
</dbReference>
<dbReference type="InterPro" id="IPR035976">
    <property type="entry name" value="Sushi/SCR/CCP_sf"/>
</dbReference>
<gene>
    <name evidence="4" type="ORF">PoB_005482200</name>
</gene>
<dbReference type="Proteomes" id="UP000735302">
    <property type="component" value="Unassembled WGS sequence"/>
</dbReference>
<organism evidence="4 5">
    <name type="scientific">Plakobranchus ocellatus</name>
    <dbReference type="NCBI Taxonomy" id="259542"/>
    <lineage>
        <taxon>Eukaryota</taxon>
        <taxon>Metazoa</taxon>
        <taxon>Spiralia</taxon>
        <taxon>Lophotrochozoa</taxon>
        <taxon>Mollusca</taxon>
        <taxon>Gastropoda</taxon>
        <taxon>Heterobranchia</taxon>
        <taxon>Euthyneura</taxon>
        <taxon>Panpulmonata</taxon>
        <taxon>Sacoglossa</taxon>
        <taxon>Placobranchoidea</taxon>
        <taxon>Plakobranchidae</taxon>
        <taxon>Plakobranchus</taxon>
    </lineage>
</organism>
<evidence type="ECO:0000256" key="1">
    <source>
        <dbReference type="ARBA" id="ARBA00023157"/>
    </source>
</evidence>
<name>A0AAV4C9S8_9GAST</name>
<feature type="region of interest" description="Disordered" evidence="2">
    <location>
        <begin position="336"/>
        <end position="359"/>
    </location>
</feature>
<dbReference type="Pfam" id="PF07699">
    <property type="entry name" value="Ephrin_rec_like"/>
    <property type="match status" value="1"/>
</dbReference>
<protein>
    <submittedName>
        <fullName evidence="4">Fibropellin-1</fullName>
    </submittedName>
</protein>
<feature type="region of interest" description="Disordered" evidence="2">
    <location>
        <begin position="1"/>
        <end position="21"/>
    </location>
</feature>
<reference evidence="4 5" key="1">
    <citation type="journal article" date="2021" name="Elife">
        <title>Chloroplast acquisition without the gene transfer in kleptoplastic sea slugs, Plakobranchus ocellatus.</title>
        <authorList>
            <person name="Maeda T."/>
            <person name="Takahashi S."/>
            <person name="Yoshida T."/>
            <person name="Shimamura S."/>
            <person name="Takaki Y."/>
            <person name="Nagai Y."/>
            <person name="Toyoda A."/>
            <person name="Suzuki Y."/>
            <person name="Arimoto A."/>
            <person name="Ishii H."/>
            <person name="Satoh N."/>
            <person name="Nishiyama T."/>
            <person name="Hasebe M."/>
            <person name="Maruyama T."/>
            <person name="Minagawa J."/>
            <person name="Obokata J."/>
            <person name="Shigenobu S."/>
        </authorList>
    </citation>
    <scope>NUCLEOTIDE SEQUENCE [LARGE SCALE GENOMIC DNA]</scope>
</reference>
<dbReference type="EMBL" id="BLXT01006022">
    <property type="protein sequence ID" value="GFO28317.1"/>
    <property type="molecule type" value="Genomic_DNA"/>
</dbReference>
<evidence type="ECO:0000313" key="5">
    <source>
        <dbReference type="Proteomes" id="UP000735302"/>
    </source>
</evidence>
<feature type="compositionally biased region" description="Polar residues" evidence="2">
    <location>
        <begin position="336"/>
        <end position="346"/>
    </location>
</feature>
<evidence type="ECO:0000313" key="4">
    <source>
        <dbReference type="EMBL" id="GFO28317.1"/>
    </source>
</evidence>
<keyword evidence="1" id="KW-1015">Disulfide bond</keyword>
<proteinExistence type="predicted"/>
<dbReference type="AlphaFoldDB" id="A0AAV4C9S8"/>
<evidence type="ECO:0000256" key="2">
    <source>
        <dbReference type="SAM" id="MobiDB-lite"/>
    </source>
</evidence>
<keyword evidence="5" id="KW-1185">Reference proteome</keyword>
<dbReference type="SMART" id="SM01411">
    <property type="entry name" value="Ephrin_rec_like"/>
    <property type="match status" value="1"/>
</dbReference>
<feature type="domain" description="Tyrosine-protein kinase ephrin type A/B receptor-like" evidence="3">
    <location>
        <begin position="308"/>
        <end position="347"/>
    </location>
</feature>
<dbReference type="InterPro" id="IPR011641">
    <property type="entry name" value="Tyr-kin_ephrin_A/B_rcpt-like"/>
</dbReference>
<accession>A0AAV4C9S8</accession>
<feature type="compositionally biased region" description="Basic residues" evidence="2">
    <location>
        <begin position="350"/>
        <end position="359"/>
    </location>
</feature>
<sequence>MRLNKISRAPSAHRPDADELASPVMMPSRRSVLSASPSRSAVSFSISVNSTLSVSLLAVGLHQVPRQQGCQWPEFDCTDPPSPVNGARVCGEWAHGRYCIPSCLPKHQMVQASAPFYRCGREGIWYPGNENSVVFPACARIHPPAYKIYGGVRFQGPACSNQLKTSLKEKINGILKRLEAYVRLCTGPANTSDCDYKSELSVECDTHNSTLRRKRDATKTTSAIGNQYSLHMDVPISNSLSNLSVSPDGLLEDLLHDIKHDQWEMVFKLSSVDLAVETHCKLGQVLVSKEDDKRCLDCPSGHFTLDKHTCLPCPKGFYGKSSLQTGCNPCPQNMTTHHEGSMSSSDCKGKTIHNIRRSS</sequence>
<evidence type="ECO:0000259" key="3">
    <source>
        <dbReference type="Pfam" id="PF07699"/>
    </source>
</evidence>
<comment type="caution">
    <text evidence="4">The sequence shown here is derived from an EMBL/GenBank/DDBJ whole genome shotgun (WGS) entry which is preliminary data.</text>
</comment>
<dbReference type="SUPFAM" id="SSF57535">
    <property type="entry name" value="Complement control module/SCR domain"/>
    <property type="match status" value="1"/>
</dbReference>